<protein>
    <submittedName>
        <fullName evidence="1">Uncharacterized protein</fullName>
    </submittedName>
</protein>
<evidence type="ECO:0000313" key="1">
    <source>
        <dbReference type="EMBL" id="CAA9309834.1"/>
    </source>
</evidence>
<name>A0A6J4KMD6_9ACTN</name>
<gene>
    <name evidence="1" type="ORF">AVDCRST_MAG46-73</name>
</gene>
<proteinExistence type="predicted"/>
<dbReference type="AlphaFoldDB" id="A0A6J4KMD6"/>
<sequence length="57" mass="5857">MGPAGKTPHAAVIPSALTAVPAHTLTTSFTARADVPRPVDPMSDLTVGPLMFARCGR</sequence>
<accession>A0A6J4KMD6</accession>
<organism evidence="1">
    <name type="scientific">uncultured Nocardioidaceae bacterium</name>
    <dbReference type="NCBI Taxonomy" id="253824"/>
    <lineage>
        <taxon>Bacteria</taxon>
        <taxon>Bacillati</taxon>
        <taxon>Actinomycetota</taxon>
        <taxon>Actinomycetes</taxon>
        <taxon>Propionibacteriales</taxon>
        <taxon>Nocardioidaceae</taxon>
        <taxon>environmental samples</taxon>
    </lineage>
</organism>
<reference evidence="1" key="1">
    <citation type="submission" date="2020-02" db="EMBL/GenBank/DDBJ databases">
        <authorList>
            <person name="Meier V. D."/>
        </authorList>
    </citation>
    <scope>NUCLEOTIDE SEQUENCE</scope>
    <source>
        <strain evidence="1">AVDCRST_MAG46</strain>
    </source>
</reference>
<dbReference type="EMBL" id="CADCUD010000006">
    <property type="protein sequence ID" value="CAA9309834.1"/>
    <property type="molecule type" value="Genomic_DNA"/>
</dbReference>